<gene>
    <name evidence="2" type="ORF">tinsulaeT_15880</name>
</gene>
<proteinExistence type="predicted"/>
<keyword evidence="1" id="KW-0472">Membrane</keyword>
<feature type="transmembrane region" description="Helical" evidence="1">
    <location>
        <begin position="61"/>
        <end position="83"/>
    </location>
</feature>
<evidence type="ECO:0000313" key="3">
    <source>
        <dbReference type="Proteomes" id="UP001157186"/>
    </source>
</evidence>
<protein>
    <submittedName>
        <fullName evidence="2">Permease</fullName>
    </submittedName>
</protein>
<feature type="transmembrane region" description="Helical" evidence="1">
    <location>
        <begin position="95"/>
        <end position="115"/>
    </location>
</feature>
<feature type="transmembrane region" description="Helical" evidence="1">
    <location>
        <begin position="135"/>
        <end position="157"/>
    </location>
</feature>
<organism evidence="2 3">
    <name type="scientific">Thalassotalea insulae</name>
    <dbReference type="NCBI Taxonomy" id="2056778"/>
    <lineage>
        <taxon>Bacteria</taxon>
        <taxon>Pseudomonadati</taxon>
        <taxon>Pseudomonadota</taxon>
        <taxon>Gammaproteobacteria</taxon>
        <taxon>Alteromonadales</taxon>
        <taxon>Colwelliaceae</taxon>
        <taxon>Thalassotalea</taxon>
    </lineage>
</organism>
<evidence type="ECO:0000313" key="2">
    <source>
        <dbReference type="EMBL" id="GLX78248.1"/>
    </source>
</evidence>
<comment type="caution">
    <text evidence="2">The sequence shown here is derived from an EMBL/GenBank/DDBJ whole genome shotgun (WGS) entry which is preliminary data.</text>
</comment>
<reference evidence="2 3" key="1">
    <citation type="submission" date="2023-03" db="EMBL/GenBank/DDBJ databases">
        <title>Draft genome sequence of Thalassotalea insulae KCTC 62186T.</title>
        <authorList>
            <person name="Sawabe T."/>
        </authorList>
    </citation>
    <scope>NUCLEOTIDE SEQUENCE [LARGE SCALE GENOMIC DNA]</scope>
    <source>
        <strain evidence="2 3">KCTC 62186</strain>
    </source>
</reference>
<feature type="transmembrane region" description="Helical" evidence="1">
    <location>
        <begin position="203"/>
        <end position="221"/>
    </location>
</feature>
<keyword evidence="3" id="KW-1185">Reference proteome</keyword>
<accession>A0ABQ6GQK9</accession>
<dbReference type="EMBL" id="BSST01000001">
    <property type="protein sequence ID" value="GLX78248.1"/>
    <property type="molecule type" value="Genomic_DNA"/>
</dbReference>
<name>A0ABQ6GQK9_9GAMM</name>
<feature type="transmembrane region" description="Helical" evidence="1">
    <location>
        <begin position="21"/>
        <end position="41"/>
    </location>
</feature>
<evidence type="ECO:0000256" key="1">
    <source>
        <dbReference type="SAM" id="Phobius"/>
    </source>
</evidence>
<sequence>MFVGHYAVSLALKSVEKKASLGLLFIAVQFLDIVFFPLTLLGVEKFRLVENFTESSHFELLYMPFSHSLFAVILWTIAIFVLIRYLLVYKSGKHFKVAAVLALAVFSHWWLDLIVHTPDLPLTFADANKYGFGLWQHAFATYLLEAVLLIFGLFFYMKSTANIEPTSGVLAKYGMPIFVVLLLAINVINIFGPLSAQDTNQSMAVSALAAYFILAVIAWWVDRKRQRR</sequence>
<dbReference type="Proteomes" id="UP001157186">
    <property type="component" value="Unassembled WGS sequence"/>
</dbReference>
<keyword evidence="1" id="KW-0812">Transmembrane</keyword>
<keyword evidence="1" id="KW-1133">Transmembrane helix</keyword>
<dbReference type="RefSeq" id="WP_284244135.1">
    <property type="nucleotide sequence ID" value="NZ_BSST01000001.1"/>
</dbReference>
<feature type="transmembrane region" description="Helical" evidence="1">
    <location>
        <begin position="169"/>
        <end position="191"/>
    </location>
</feature>